<dbReference type="InterPro" id="IPR043519">
    <property type="entry name" value="NT_sf"/>
</dbReference>
<keyword evidence="2" id="KW-1185">Reference proteome</keyword>
<dbReference type="EMBL" id="CP118247">
    <property type="protein sequence ID" value="WDR06912.1"/>
    <property type="molecule type" value="Genomic_DNA"/>
</dbReference>
<accession>A0ABY7Z0H5</accession>
<evidence type="ECO:0000313" key="2">
    <source>
        <dbReference type="Proteomes" id="UP001222118"/>
    </source>
</evidence>
<dbReference type="PANTHER" id="PTHR34822:SF1">
    <property type="entry name" value="GRPB FAMILY PROTEIN"/>
    <property type="match status" value="1"/>
</dbReference>
<protein>
    <submittedName>
        <fullName evidence="1">GrpB family protein</fullName>
    </submittedName>
</protein>
<dbReference type="PANTHER" id="PTHR34822">
    <property type="entry name" value="GRPB DOMAIN PROTEIN (AFU_ORTHOLOGUE AFUA_1G01530)"/>
    <property type="match status" value="1"/>
</dbReference>
<dbReference type="Proteomes" id="UP001222118">
    <property type="component" value="Chromosome"/>
</dbReference>
<proteinExistence type="predicted"/>
<sequence length="177" mass="20062">MEQIHLFPYDPAWPNIYRTEEALVRSCLIRPPLLIEHMGSTAVPGLAAKPIVDIIVLVDELEHGRAAIPALETTGYSYWSANPDTTKLYLVKGLPPAPRRTHHLHIYHHAGEVARHLLFRDHLRANPEAVKAYLALKQDLATRFRDDREAYSKHKTAFIDALVLSLGGPPRRTDWNP</sequence>
<gene>
    <name evidence="1" type="ORF">PSQ90_05540</name>
</gene>
<dbReference type="InterPro" id="IPR007344">
    <property type="entry name" value="GrpB/CoaE"/>
</dbReference>
<dbReference type="Pfam" id="PF04229">
    <property type="entry name" value="GrpB"/>
    <property type="match status" value="1"/>
</dbReference>
<organism evidence="1 2">
    <name type="scientific">Devosia rhodophyticola</name>
    <dbReference type="NCBI Taxonomy" id="3026423"/>
    <lineage>
        <taxon>Bacteria</taxon>
        <taxon>Pseudomonadati</taxon>
        <taxon>Pseudomonadota</taxon>
        <taxon>Alphaproteobacteria</taxon>
        <taxon>Hyphomicrobiales</taxon>
        <taxon>Devosiaceae</taxon>
        <taxon>Devosia</taxon>
    </lineage>
</organism>
<evidence type="ECO:0000313" key="1">
    <source>
        <dbReference type="EMBL" id="WDR06912.1"/>
    </source>
</evidence>
<name>A0ABY7Z0H5_9HYPH</name>
<dbReference type="SUPFAM" id="SSF81301">
    <property type="entry name" value="Nucleotidyltransferase"/>
    <property type="match status" value="1"/>
</dbReference>
<dbReference type="Gene3D" id="3.30.460.10">
    <property type="entry name" value="Beta Polymerase, domain 2"/>
    <property type="match status" value="1"/>
</dbReference>
<reference evidence="1 2" key="1">
    <citation type="submission" date="2023-02" db="EMBL/GenBank/DDBJ databases">
        <title>Devosia chondri sp. nov., isolated from the phycosphere of marine algae.</title>
        <authorList>
            <person name="Kim J.M."/>
            <person name="Lee J.K."/>
            <person name="Choi B.J."/>
            <person name="Bayburt H."/>
            <person name="Jeon C.O."/>
        </authorList>
    </citation>
    <scope>NUCLEOTIDE SEQUENCE [LARGE SCALE GENOMIC DNA]</scope>
    <source>
        <strain evidence="1 2">G2-5</strain>
    </source>
</reference>
<dbReference type="RefSeq" id="WP_282212425.1">
    <property type="nucleotide sequence ID" value="NZ_CP118247.1"/>
</dbReference>